<name>A0AA96LRY8_9BACL</name>
<keyword evidence="2" id="KW-0963">Cytoplasm</keyword>
<evidence type="ECO:0000256" key="1">
    <source>
        <dbReference type="ARBA" id="ARBA00004496"/>
    </source>
</evidence>
<dbReference type="Gene3D" id="1.10.10.60">
    <property type="entry name" value="Homeodomain-like"/>
    <property type="match status" value="2"/>
</dbReference>
<dbReference type="GO" id="GO:0005737">
    <property type="term" value="C:cytoplasm"/>
    <property type="evidence" value="ECO:0007669"/>
    <property type="project" value="UniProtKB-SubCell"/>
</dbReference>
<keyword evidence="7" id="KW-0804">Transcription</keyword>
<dbReference type="PROSITE" id="PS01124">
    <property type="entry name" value="HTH_ARAC_FAMILY_2"/>
    <property type="match status" value="1"/>
</dbReference>
<dbReference type="PANTHER" id="PTHR42713:SF3">
    <property type="entry name" value="TRANSCRIPTIONAL REGULATORY PROTEIN HPTR"/>
    <property type="match status" value="1"/>
</dbReference>
<dbReference type="InterPro" id="IPR051552">
    <property type="entry name" value="HptR"/>
</dbReference>
<evidence type="ECO:0000313" key="11">
    <source>
        <dbReference type="EMBL" id="WNR46154.1"/>
    </source>
</evidence>
<evidence type="ECO:0000256" key="6">
    <source>
        <dbReference type="ARBA" id="ARBA00023125"/>
    </source>
</evidence>
<dbReference type="SMART" id="SM00448">
    <property type="entry name" value="REC"/>
    <property type="match status" value="1"/>
</dbReference>
<keyword evidence="4" id="KW-0902">Two-component regulatory system</keyword>
<reference evidence="11" key="1">
    <citation type="submission" date="2022-02" db="EMBL/GenBank/DDBJ databases">
        <title>Paenibacillus sp. MBLB1832 Whole Genome Shotgun Sequencing.</title>
        <authorList>
            <person name="Hwang C.Y."/>
            <person name="Cho E.-S."/>
            <person name="Seo M.-J."/>
        </authorList>
    </citation>
    <scope>NUCLEOTIDE SEQUENCE</scope>
    <source>
        <strain evidence="11">MBLB1832</strain>
    </source>
</reference>
<dbReference type="InterPro" id="IPR001789">
    <property type="entry name" value="Sig_transdc_resp-reg_receiver"/>
</dbReference>
<organism evidence="11 12">
    <name type="scientific">Paenibacillus roseopurpureus</name>
    <dbReference type="NCBI Taxonomy" id="2918901"/>
    <lineage>
        <taxon>Bacteria</taxon>
        <taxon>Bacillati</taxon>
        <taxon>Bacillota</taxon>
        <taxon>Bacilli</taxon>
        <taxon>Bacillales</taxon>
        <taxon>Paenibacillaceae</taxon>
        <taxon>Paenibacillus</taxon>
    </lineage>
</organism>
<comment type="subcellular location">
    <subcellularLocation>
        <location evidence="1">Cytoplasm</location>
    </subcellularLocation>
</comment>
<evidence type="ECO:0000256" key="3">
    <source>
        <dbReference type="ARBA" id="ARBA00022553"/>
    </source>
</evidence>
<feature type="modified residue" description="4-aspartylphosphate" evidence="8">
    <location>
        <position position="55"/>
    </location>
</feature>
<keyword evidence="12" id="KW-1185">Reference proteome</keyword>
<accession>A0AA96LRY8</accession>
<dbReference type="GO" id="GO:0003700">
    <property type="term" value="F:DNA-binding transcription factor activity"/>
    <property type="evidence" value="ECO:0007669"/>
    <property type="project" value="InterPro"/>
</dbReference>
<dbReference type="PANTHER" id="PTHR42713">
    <property type="entry name" value="HISTIDINE KINASE-RELATED"/>
    <property type="match status" value="1"/>
</dbReference>
<dbReference type="Proteomes" id="UP001304650">
    <property type="component" value="Chromosome"/>
</dbReference>
<dbReference type="PROSITE" id="PS50110">
    <property type="entry name" value="RESPONSE_REGULATORY"/>
    <property type="match status" value="1"/>
</dbReference>
<dbReference type="SMART" id="SM00342">
    <property type="entry name" value="HTH_ARAC"/>
    <property type="match status" value="1"/>
</dbReference>
<dbReference type="SUPFAM" id="SSF46689">
    <property type="entry name" value="Homeodomain-like"/>
    <property type="match status" value="2"/>
</dbReference>
<gene>
    <name evidence="11" type="ORF">MJB10_08685</name>
</gene>
<dbReference type="GO" id="GO:0000160">
    <property type="term" value="P:phosphorelay signal transduction system"/>
    <property type="evidence" value="ECO:0007669"/>
    <property type="project" value="UniProtKB-KW"/>
</dbReference>
<dbReference type="PRINTS" id="PR00032">
    <property type="entry name" value="HTHARAC"/>
</dbReference>
<dbReference type="InterPro" id="IPR018060">
    <property type="entry name" value="HTH_AraC"/>
</dbReference>
<keyword evidence="5" id="KW-0805">Transcription regulation</keyword>
<protein>
    <submittedName>
        <fullName evidence="11">Response regulator</fullName>
    </submittedName>
</protein>
<dbReference type="InterPro" id="IPR009057">
    <property type="entry name" value="Homeodomain-like_sf"/>
</dbReference>
<dbReference type="Pfam" id="PF17853">
    <property type="entry name" value="GGDEF_2"/>
    <property type="match status" value="1"/>
</dbReference>
<dbReference type="RefSeq" id="WP_314803565.1">
    <property type="nucleotide sequence ID" value="NZ_CP130319.1"/>
</dbReference>
<evidence type="ECO:0000259" key="9">
    <source>
        <dbReference type="PROSITE" id="PS01124"/>
    </source>
</evidence>
<sequence>MITMVIADDEELIRDGLHSIVDWSEFGIEVIGLAEDGQEAYDLCMRLKPDILCTDIRMPIMDGLELSQKLRDEGMTAKIVIISGIQDFHYAKTALSMHAEAYVLKPVKLHELTEVFGQVANKITRERDSEAMNTKLHQQLQDSIPALREKLLIQLLSRYYTHENDIYDKIAYYQIPLSKGEYAAIGILQIDDFEKAIQHYSEENKQLLFFAIHNVVAEILTNAACGFAFTNTMENELILIFNEKSLIGHKYMDLAEEMIRCIRQYVKVSASIGIGSSVSSVLQLSYSYQEAKEALQHTFFTGTESVVTIGDIEHNNTESKLHLQLYELEKQLIQQLKLGDSQGVTVLLNKLFDEVILPNSAQVEQVYFHAAELVFQLARPLHETEESFESILGKSSIEIIQIIQNTKDIGSLRSFMTSMIEDIARYMQNKHNSKSQKVISRIKQYIDQNYMNNITIQLLAEEVFLSPTYMCQIFKQETGETIIEYLTKVRIDKAKELLKSPDLKIFVIAEMVGFENATYFTSVFKKITGLIPGKYRESL</sequence>
<dbReference type="Pfam" id="PF00072">
    <property type="entry name" value="Response_reg"/>
    <property type="match status" value="1"/>
</dbReference>
<keyword evidence="6" id="KW-0238">DNA-binding</keyword>
<evidence type="ECO:0000313" key="12">
    <source>
        <dbReference type="Proteomes" id="UP001304650"/>
    </source>
</evidence>
<dbReference type="GO" id="GO:0043565">
    <property type="term" value="F:sequence-specific DNA binding"/>
    <property type="evidence" value="ECO:0007669"/>
    <property type="project" value="InterPro"/>
</dbReference>
<dbReference type="EMBL" id="CP130319">
    <property type="protein sequence ID" value="WNR46154.1"/>
    <property type="molecule type" value="Genomic_DNA"/>
</dbReference>
<evidence type="ECO:0000256" key="2">
    <source>
        <dbReference type="ARBA" id="ARBA00022490"/>
    </source>
</evidence>
<dbReference type="SUPFAM" id="SSF52172">
    <property type="entry name" value="CheY-like"/>
    <property type="match status" value="1"/>
</dbReference>
<keyword evidence="3 8" id="KW-0597">Phosphoprotein</keyword>
<evidence type="ECO:0000256" key="4">
    <source>
        <dbReference type="ARBA" id="ARBA00023012"/>
    </source>
</evidence>
<dbReference type="AlphaFoldDB" id="A0AA96LRY8"/>
<dbReference type="CDD" id="cd17536">
    <property type="entry name" value="REC_YesN-like"/>
    <property type="match status" value="1"/>
</dbReference>
<dbReference type="InterPro" id="IPR041522">
    <property type="entry name" value="CdaR_GGDEF"/>
</dbReference>
<dbReference type="Pfam" id="PF12833">
    <property type="entry name" value="HTH_18"/>
    <property type="match status" value="1"/>
</dbReference>
<dbReference type="InterPro" id="IPR020449">
    <property type="entry name" value="Tscrpt_reg_AraC-type_HTH"/>
</dbReference>
<proteinExistence type="predicted"/>
<dbReference type="InterPro" id="IPR011006">
    <property type="entry name" value="CheY-like_superfamily"/>
</dbReference>
<dbReference type="KEGG" id="proo:MJB10_08685"/>
<evidence type="ECO:0000256" key="5">
    <source>
        <dbReference type="ARBA" id="ARBA00023015"/>
    </source>
</evidence>
<feature type="domain" description="Response regulatory" evidence="10">
    <location>
        <begin position="3"/>
        <end position="120"/>
    </location>
</feature>
<evidence type="ECO:0000256" key="8">
    <source>
        <dbReference type="PROSITE-ProRule" id="PRU00169"/>
    </source>
</evidence>
<dbReference type="Gene3D" id="3.40.50.2300">
    <property type="match status" value="1"/>
</dbReference>
<evidence type="ECO:0000259" key="10">
    <source>
        <dbReference type="PROSITE" id="PS50110"/>
    </source>
</evidence>
<evidence type="ECO:0000256" key="7">
    <source>
        <dbReference type="ARBA" id="ARBA00023163"/>
    </source>
</evidence>
<feature type="domain" description="HTH araC/xylS-type" evidence="9">
    <location>
        <begin position="440"/>
        <end position="538"/>
    </location>
</feature>